<reference evidence="2" key="2">
    <citation type="submission" date="2025-09" db="UniProtKB">
        <authorList>
            <consortium name="Ensembl"/>
        </authorList>
    </citation>
    <scope>IDENTIFICATION</scope>
</reference>
<evidence type="ECO:0000313" key="3">
    <source>
        <dbReference type="Proteomes" id="UP000261340"/>
    </source>
</evidence>
<name>A0A3Q0S0X6_AMPCI</name>
<dbReference type="Proteomes" id="UP000261340">
    <property type="component" value="Unplaced"/>
</dbReference>
<dbReference type="Ensembl" id="ENSACIT00000019022.1">
    <property type="protein sequence ID" value="ENSACIP00000018524.1"/>
    <property type="gene ID" value="ENSACIG00000014463.1"/>
</dbReference>
<proteinExistence type="predicted"/>
<keyword evidence="3" id="KW-1185">Reference proteome</keyword>
<dbReference type="STRING" id="61819.ENSACIP00000018524"/>
<keyword evidence="1" id="KW-0472">Membrane</keyword>
<sequence length="175" mass="18890">MKHDVTVVHLNIYCCSSLTYLDNKDGCQTPVQAACSMKRLCSYSTGPSALNCYFKYMGQTISIHSLFSVCILSVCILPVCIFSVCILPVCIFSVCIFSVCILPVCILSVCILPVCIFSVCILPVCIFSVCIFSVCILPVCILSVCILSVPQLGVEPDTCCRAALQPTAQQCCPST</sequence>
<evidence type="ECO:0000313" key="2">
    <source>
        <dbReference type="Ensembl" id="ENSACIP00000018524.1"/>
    </source>
</evidence>
<feature type="transmembrane region" description="Helical" evidence="1">
    <location>
        <begin position="124"/>
        <end position="149"/>
    </location>
</feature>
<keyword evidence="1" id="KW-1133">Transmembrane helix</keyword>
<accession>A0A3Q0S0X6</accession>
<evidence type="ECO:0000256" key="1">
    <source>
        <dbReference type="SAM" id="Phobius"/>
    </source>
</evidence>
<keyword evidence="1" id="KW-0812">Transmembrane</keyword>
<reference evidence="2" key="1">
    <citation type="submission" date="2025-08" db="UniProtKB">
        <authorList>
            <consortium name="Ensembl"/>
        </authorList>
    </citation>
    <scope>IDENTIFICATION</scope>
</reference>
<protein>
    <submittedName>
        <fullName evidence="2">Uncharacterized protein</fullName>
    </submittedName>
</protein>
<dbReference type="AlphaFoldDB" id="A0A3Q0S0X6"/>
<feature type="transmembrane region" description="Helical" evidence="1">
    <location>
        <begin position="65"/>
        <end position="85"/>
    </location>
</feature>
<feature type="transmembrane region" description="Helical" evidence="1">
    <location>
        <begin position="91"/>
        <end position="117"/>
    </location>
</feature>
<organism evidence="2 3">
    <name type="scientific">Amphilophus citrinellus</name>
    <name type="common">Midas cichlid</name>
    <name type="synonym">Cichlasoma citrinellum</name>
    <dbReference type="NCBI Taxonomy" id="61819"/>
    <lineage>
        <taxon>Eukaryota</taxon>
        <taxon>Metazoa</taxon>
        <taxon>Chordata</taxon>
        <taxon>Craniata</taxon>
        <taxon>Vertebrata</taxon>
        <taxon>Euteleostomi</taxon>
        <taxon>Actinopterygii</taxon>
        <taxon>Neopterygii</taxon>
        <taxon>Teleostei</taxon>
        <taxon>Neoteleostei</taxon>
        <taxon>Acanthomorphata</taxon>
        <taxon>Ovalentaria</taxon>
        <taxon>Cichlomorphae</taxon>
        <taxon>Cichliformes</taxon>
        <taxon>Cichlidae</taxon>
        <taxon>New World cichlids</taxon>
        <taxon>Cichlasomatinae</taxon>
        <taxon>Heroini</taxon>
        <taxon>Amphilophus</taxon>
    </lineage>
</organism>
<dbReference type="GeneTree" id="ENSGT01150000290229"/>